<organism evidence="1">
    <name type="scientific">Arundo donax</name>
    <name type="common">Giant reed</name>
    <name type="synonym">Donax arundinaceus</name>
    <dbReference type="NCBI Taxonomy" id="35708"/>
    <lineage>
        <taxon>Eukaryota</taxon>
        <taxon>Viridiplantae</taxon>
        <taxon>Streptophyta</taxon>
        <taxon>Embryophyta</taxon>
        <taxon>Tracheophyta</taxon>
        <taxon>Spermatophyta</taxon>
        <taxon>Magnoliopsida</taxon>
        <taxon>Liliopsida</taxon>
        <taxon>Poales</taxon>
        <taxon>Poaceae</taxon>
        <taxon>PACMAD clade</taxon>
        <taxon>Arundinoideae</taxon>
        <taxon>Arundineae</taxon>
        <taxon>Arundo</taxon>
    </lineage>
</organism>
<dbReference type="AlphaFoldDB" id="A0A0A8ZXX2"/>
<accession>A0A0A8ZXX2</accession>
<sequence>MYMERSQAGCLHFMIEK</sequence>
<name>A0A0A8ZXX2_ARUDO</name>
<reference evidence="1" key="1">
    <citation type="submission" date="2014-09" db="EMBL/GenBank/DDBJ databases">
        <authorList>
            <person name="Magalhaes I.L.F."/>
            <person name="Oliveira U."/>
            <person name="Santos F.R."/>
            <person name="Vidigal T.H.D.A."/>
            <person name="Brescovit A.D."/>
            <person name="Santos A.J."/>
        </authorList>
    </citation>
    <scope>NUCLEOTIDE SEQUENCE</scope>
    <source>
        <tissue evidence="1">Shoot tissue taken approximately 20 cm above the soil surface</tissue>
    </source>
</reference>
<proteinExistence type="predicted"/>
<evidence type="ECO:0000313" key="1">
    <source>
        <dbReference type="EMBL" id="JAD43681.1"/>
    </source>
</evidence>
<reference evidence="1" key="2">
    <citation type="journal article" date="2015" name="Data Brief">
        <title>Shoot transcriptome of the giant reed, Arundo donax.</title>
        <authorList>
            <person name="Barrero R.A."/>
            <person name="Guerrero F.D."/>
            <person name="Moolhuijzen P."/>
            <person name="Goolsby J.A."/>
            <person name="Tidwell J."/>
            <person name="Bellgard S.E."/>
            <person name="Bellgard M.I."/>
        </authorList>
    </citation>
    <scope>NUCLEOTIDE SEQUENCE</scope>
    <source>
        <tissue evidence="1">Shoot tissue taken approximately 20 cm above the soil surface</tissue>
    </source>
</reference>
<protein>
    <submittedName>
        <fullName evidence="1">Uncharacterized protein</fullName>
    </submittedName>
</protein>
<dbReference type="EMBL" id="GBRH01254214">
    <property type="protein sequence ID" value="JAD43681.1"/>
    <property type="molecule type" value="Transcribed_RNA"/>
</dbReference>